<sequence>MESFRTEYELQVEAKKLRVEKDILELGDKIAAFKDGKIPDDKFRSLRLARGVYGQRQLGVQMIRIKLPYGKLSSNQLRRIAQVSDEYSTGRLHITTRQDIQIHHVSLDRTPQLWSDLEKDDVTLREACGNTVRNVTASDNAGINPNELFDVTPYAEQVFQYFLRKPFGQELGRKIKIAFSSDDQDDAFTFIHDFGFIPRIKLQGKLQVKGFKVLIGGGLGAQPFLAHVAYEFLSESEIIPFIEASIRIFDRYGERNSRNKARMKYLISKIGLETFLELVGKEKEAVQFDLNRDQVKPLTEFEYEEQTAVERDDLYTSDLVYNQWIRTNVFLQKQPGYLAVFVKVPLGDFYTDQARSLAYLLDSLNLPELRFTINQNIQIRGVKPEQLSPIYLQLEQLNLIGSGYGGLTDITACPGTDTCNLGISNSTNVALELESFIRTNYPKLIEETGIRIKISGCMNSCGQHGLAHIGFHGSSIKTKEGTLPALQVLLGGGQTGAGTGRIAEKVIKVPSKRILKVVQSILDDYLQFHENDEAFNAYYDKQGNTYFYNLLKPLTDLNQVELEEYLDWGQNERFATAIGVGECAGVIIDLVGTLFFDAEEKLFSAQEAWIENRYADSIYYGYAAAVHSAKAKLIEKGIRCNSQHGILTDFDTHLGADFGYSDSNLFSDFVLRINKEKASKVFAKAYLNEIEELITKLKVKNEY</sequence>
<keyword evidence="2" id="KW-0349">Heme</keyword>
<evidence type="ECO:0000259" key="9">
    <source>
        <dbReference type="Pfam" id="PF05168"/>
    </source>
</evidence>
<feature type="domain" description="Nitrite/Sulfite reductase ferredoxin-like" evidence="8">
    <location>
        <begin position="332"/>
        <end position="395"/>
    </location>
</feature>
<evidence type="ECO:0000256" key="6">
    <source>
        <dbReference type="ARBA" id="ARBA00023014"/>
    </source>
</evidence>
<dbReference type="EC" id="1.7.7.1" evidence="10"/>
<dbReference type="SUPFAM" id="SSF56014">
    <property type="entry name" value="Nitrite and sulphite reductase 4Fe-4S domain-like"/>
    <property type="match status" value="2"/>
</dbReference>
<dbReference type="Pfam" id="PF03460">
    <property type="entry name" value="NIR_SIR_ferr"/>
    <property type="match status" value="2"/>
</dbReference>
<dbReference type="InterPro" id="IPR005117">
    <property type="entry name" value="NiRdtase/SiRdtase_haem-b_fer"/>
</dbReference>
<dbReference type="KEGG" id="fte:Fluta_3926"/>
<evidence type="ECO:0000256" key="1">
    <source>
        <dbReference type="ARBA" id="ARBA00022485"/>
    </source>
</evidence>
<dbReference type="InterPro" id="IPR007842">
    <property type="entry name" value="HEPN_dom"/>
</dbReference>
<dbReference type="Pfam" id="PF05168">
    <property type="entry name" value="HEPN"/>
    <property type="match status" value="1"/>
</dbReference>
<dbReference type="OrthoDB" id="9803707at2"/>
<dbReference type="PANTHER" id="PTHR32439">
    <property type="entry name" value="FERREDOXIN--NITRITE REDUCTASE, CHLOROPLASTIC"/>
    <property type="match status" value="1"/>
</dbReference>
<dbReference type="eggNOG" id="COG0155">
    <property type="taxonomic scope" value="Bacteria"/>
</dbReference>
<accession>F2IHT1</accession>
<feature type="domain" description="HEPN" evidence="9">
    <location>
        <begin position="595"/>
        <end position="649"/>
    </location>
</feature>
<evidence type="ECO:0000256" key="4">
    <source>
        <dbReference type="ARBA" id="ARBA00023002"/>
    </source>
</evidence>
<organism evidence="10 11">
    <name type="scientific">Fluviicola taffensis (strain DSM 16823 / NCIMB 13979 / RW262)</name>
    <dbReference type="NCBI Taxonomy" id="755732"/>
    <lineage>
        <taxon>Bacteria</taxon>
        <taxon>Pseudomonadati</taxon>
        <taxon>Bacteroidota</taxon>
        <taxon>Flavobacteriia</taxon>
        <taxon>Flavobacteriales</taxon>
        <taxon>Crocinitomicaceae</taxon>
        <taxon>Fluviicola</taxon>
    </lineage>
</organism>
<proteinExistence type="predicted"/>
<dbReference type="AlphaFoldDB" id="F2IHT1"/>
<feature type="domain" description="Nitrite/sulphite reductase 4Fe-4S" evidence="7">
    <location>
        <begin position="128"/>
        <end position="283"/>
    </location>
</feature>
<dbReference type="Gene3D" id="3.90.480.10">
    <property type="entry name" value="Sulfite Reductase Hemoprotein,Domain 2"/>
    <property type="match status" value="1"/>
</dbReference>
<evidence type="ECO:0000313" key="10">
    <source>
        <dbReference type="EMBL" id="AEA45890.1"/>
    </source>
</evidence>
<keyword evidence="1" id="KW-0004">4Fe-4S</keyword>
<dbReference type="InterPro" id="IPR006066">
    <property type="entry name" value="NO2/SO3_Rdtase_FeS/sirohaem_BS"/>
</dbReference>
<keyword evidence="6" id="KW-0411">Iron-sulfur</keyword>
<evidence type="ECO:0000256" key="3">
    <source>
        <dbReference type="ARBA" id="ARBA00022723"/>
    </source>
</evidence>
<dbReference type="Gene3D" id="1.20.120.330">
    <property type="entry name" value="Nucleotidyltransferases domain 2"/>
    <property type="match status" value="1"/>
</dbReference>
<feature type="domain" description="Nitrite/Sulfite reductase ferredoxin-like" evidence="8">
    <location>
        <begin position="53"/>
        <end position="119"/>
    </location>
</feature>
<dbReference type="Pfam" id="PF01077">
    <property type="entry name" value="NIR_SIR"/>
    <property type="match status" value="2"/>
</dbReference>
<dbReference type="HOGENOM" id="CLU_015667_1_1_10"/>
<dbReference type="InterPro" id="IPR006067">
    <property type="entry name" value="NO2/SO3_Rdtase_4Fe4S_dom"/>
</dbReference>
<evidence type="ECO:0000259" key="8">
    <source>
        <dbReference type="Pfam" id="PF03460"/>
    </source>
</evidence>
<dbReference type="GO" id="GO:0051539">
    <property type="term" value="F:4 iron, 4 sulfur cluster binding"/>
    <property type="evidence" value="ECO:0007669"/>
    <property type="project" value="UniProtKB-KW"/>
</dbReference>
<dbReference type="InterPro" id="IPR045854">
    <property type="entry name" value="NO2/SO3_Rdtase_4Fe4S_sf"/>
</dbReference>
<dbReference type="STRING" id="755732.Fluta_3926"/>
<keyword evidence="3" id="KW-0479">Metal-binding</keyword>
<keyword evidence="4 10" id="KW-0560">Oxidoreductase</keyword>
<evidence type="ECO:0000256" key="2">
    <source>
        <dbReference type="ARBA" id="ARBA00022617"/>
    </source>
</evidence>
<dbReference type="SUPFAM" id="SSF55124">
    <property type="entry name" value="Nitrite/Sulfite reductase N-terminal domain-like"/>
    <property type="match status" value="2"/>
</dbReference>
<reference evidence="11" key="2">
    <citation type="submission" date="2011-02" db="EMBL/GenBank/DDBJ databases">
        <title>The complete genome of Fluviicola taffensis DSM 16823.</title>
        <authorList>
            <consortium name="US DOE Joint Genome Institute (JGI-PGF)"/>
            <person name="Lucas S."/>
            <person name="Copeland A."/>
            <person name="Lapidus A."/>
            <person name="Bruce D."/>
            <person name="Goodwin L."/>
            <person name="Pitluck S."/>
            <person name="Kyrpides N."/>
            <person name="Mavromatis K."/>
            <person name="Ivanova N."/>
            <person name="Mikhailova N."/>
            <person name="Pagani I."/>
            <person name="Chertkov O."/>
            <person name="Detter J.C."/>
            <person name="Han C."/>
            <person name="Tapia R."/>
            <person name="Land M."/>
            <person name="Hauser L."/>
            <person name="Markowitz V."/>
            <person name="Cheng J.-F."/>
            <person name="Hugenholtz P."/>
            <person name="Woyke T."/>
            <person name="Wu D."/>
            <person name="Tindall B."/>
            <person name="Pomrenke H.G."/>
            <person name="Brambilla E."/>
            <person name="Klenk H.-P."/>
            <person name="Eisen J.A."/>
        </authorList>
    </citation>
    <scope>NUCLEOTIDE SEQUENCE [LARGE SCALE GENOMIC DNA]</scope>
    <source>
        <strain evidence="11">DSM 16823 / RW262 / RW262</strain>
    </source>
</reference>
<dbReference type="GO" id="GO:0048307">
    <property type="term" value="F:ferredoxin-nitrite reductase activity"/>
    <property type="evidence" value="ECO:0007669"/>
    <property type="project" value="UniProtKB-EC"/>
</dbReference>
<dbReference type="GO" id="GO:0020037">
    <property type="term" value="F:heme binding"/>
    <property type="evidence" value="ECO:0007669"/>
    <property type="project" value="InterPro"/>
</dbReference>
<evidence type="ECO:0000256" key="5">
    <source>
        <dbReference type="ARBA" id="ARBA00023004"/>
    </source>
</evidence>
<keyword evidence="5" id="KW-0408">Iron</keyword>
<dbReference type="RefSeq" id="WP_013688648.1">
    <property type="nucleotide sequence ID" value="NC_015321.1"/>
</dbReference>
<name>F2IHT1_FLUTR</name>
<dbReference type="InterPro" id="IPR036136">
    <property type="entry name" value="Nit/Sulf_reduc_fer-like_dom_sf"/>
</dbReference>
<evidence type="ECO:0000313" key="11">
    <source>
        <dbReference type="Proteomes" id="UP000007463"/>
    </source>
</evidence>
<gene>
    <name evidence="10" type="ordered locus">Fluta_3926</name>
</gene>
<reference evidence="10 11" key="1">
    <citation type="journal article" date="2011" name="Stand. Genomic Sci.">
        <title>Complete genome sequence of the gliding freshwater bacterium Fluviicola taffensis type strain (RW262).</title>
        <authorList>
            <person name="Woyke T."/>
            <person name="Chertkov O."/>
            <person name="Lapidus A."/>
            <person name="Nolan M."/>
            <person name="Lucas S."/>
            <person name="Del Rio T.G."/>
            <person name="Tice H."/>
            <person name="Cheng J.F."/>
            <person name="Tapia R."/>
            <person name="Han C."/>
            <person name="Goodwin L."/>
            <person name="Pitluck S."/>
            <person name="Liolios K."/>
            <person name="Pagani I."/>
            <person name="Ivanova N."/>
            <person name="Huntemann M."/>
            <person name="Mavromatis K."/>
            <person name="Mikhailova N."/>
            <person name="Pati A."/>
            <person name="Chen A."/>
            <person name="Palaniappan K."/>
            <person name="Land M."/>
            <person name="Hauser L."/>
            <person name="Brambilla E.M."/>
            <person name="Rohde M."/>
            <person name="Mwirichia R."/>
            <person name="Sikorski J."/>
            <person name="Tindall B.J."/>
            <person name="Goker M."/>
            <person name="Bristow J."/>
            <person name="Eisen J.A."/>
            <person name="Markowitz V."/>
            <person name="Hugenholtz P."/>
            <person name="Klenk H.P."/>
            <person name="Kyrpides N.C."/>
        </authorList>
    </citation>
    <scope>NUCLEOTIDE SEQUENCE [LARGE SCALE GENOMIC DNA]</scope>
    <source>
        <strain evidence="11">DSM 16823 / RW262 / RW262</strain>
    </source>
</reference>
<dbReference type="Gene3D" id="3.30.413.10">
    <property type="entry name" value="Sulfite Reductase Hemoprotein, domain 1"/>
    <property type="match status" value="2"/>
</dbReference>
<dbReference type="PRINTS" id="PR00397">
    <property type="entry name" value="SIROHAEM"/>
</dbReference>
<evidence type="ECO:0000259" key="7">
    <source>
        <dbReference type="Pfam" id="PF01077"/>
    </source>
</evidence>
<dbReference type="EMBL" id="CP002542">
    <property type="protein sequence ID" value="AEA45890.1"/>
    <property type="molecule type" value="Genomic_DNA"/>
</dbReference>
<dbReference type="Proteomes" id="UP000007463">
    <property type="component" value="Chromosome"/>
</dbReference>
<dbReference type="GO" id="GO:0046872">
    <property type="term" value="F:metal ion binding"/>
    <property type="evidence" value="ECO:0007669"/>
    <property type="project" value="UniProtKB-KW"/>
</dbReference>
<keyword evidence="11" id="KW-1185">Reference proteome</keyword>
<dbReference type="PANTHER" id="PTHR32439:SF9">
    <property type="entry name" value="BLR3264 PROTEIN"/>
    <property type="match status" value="1"/>
</dbReference>
<feature type="domain" description="Nitrite/sulphite reductase 4Fe-4S" evidence="7">
    <location>
        <begin position="407"/>
        <end position="529"/>
    </location>
</feature>
<dbReference type="InterPro" id="IPR051329">
    <property type="entry name" value="NIR_SIR_4Fe-4S"/>
</dbReference>
<protein>
    <submittedName>
        <fullName evidence="10">Ferredoxin--nitrite reductase</fullName>
        <ecNumber evidence="10">1.7.7.1</ecNumber>
    </submittedName>
</protein>